<feature type="compositionally biased region" description="Basic and acidic residues" evidence="1">
    <location>
        <begin position="14"/>
        <end position="27"/>
    </location>
</feature>
<reference evidence="3" key="2">
    <citation type="journal article" date="2023" name="BMC Genomics">
        <title>Pest status, molecular evolution, and epigenetic factors derived from the genome assembly of Frankliniella fusca, a thysanopteran phytovirus vector.</title>
        <authorList>
            <person name="Catto M.A."/>
            <person name="Labadie P.E."/>
            <person name="Jacobson A.L."/>
            <person name="Kennedy G.G."/>
            <person name="Srinivasan R."/>
            <person name="Hunt B.G."/>
        </authorList>
    </citation>
    <scope>NUCLEOTIDE SEQUENCE</scope>
    <source>
        <strain evidence="3">PL_HMW_Pooled</strain>
    </source>
</reference>
<accession>A0AAE1GTN2</accession>
<gene>
    <name evidence="3" type="ORF">KUF71_018942</name>
</gene>
<feature type="compositionally biased region" description="Polar residues" evidence="1">
    <location>
        <begin position="189"/>
        <end position="199"/>
    </location>
</feature>
<reference evidence="3" key="1">
    <citation type="submission" date="2021-07" db="EMBL/GenBank/DDBJ databases">
        <authorList>
            <person name="Catto M.A."/>
            <person name="Jacobson A."/>
            <person name="Kennedy G."/>
            <person name="Labadie P."/>
            <person name="Hunt B.G."/>
            <person name="Srinivasan R."/>
        </authorList>
    </citation>
    <scope>NUCLEOTIDE SEQUENCE</scope>
    <source>
        <strain evidence="3">PL_HMW_Pooled</strain>
        <tissue evidence="3">Head</tissue>
    </source>
</reference>
<evidence type="ECO:0000313" key="3">
    <source>
        <dbReference type="EMBL" id="KAK3908593.1"/>
    </source>
</evidence>
<feature type="compositionally biased region" description="Polar residues" evidence="1">
    <location>
        <begin position="243"/>
        <end position="253"/>
    </location>
</feature>
<dbReference type="EMBL" id="JAHWGI010000065">
    <property type="protein sequence ID" value="KAK3908593.1"/>
    <property type="molecule type" value="Genomic_DNA"/>
</dbReference>
<feature type="compositionally biased region" description="Low complexity" evidence="1">
    <location>
        <begin position="355"/>
        <end position="380"/>
    </location>
</feature>
<evidence type="ECO:0000259" key="2">
    <source>
        <dbReference type="Pfam" id="PF25273"/>
    </source>
</evidence>
<dbReference type="Pfam" id="PF25273">
    <property type="entry name" value="DUF7869"/>
    <property type="match status" value="1"/>
</dbReference>
<evidence type="ECO:0000313" key="4">
    <source>
        <dbReference type="Proteomes" id="UP001219518"/>
    </source>
</evidence>
<dbReference type="Proteomes" id="UP001219518">
    <property type="component" value="Unassembled WGS sequence"/>
</dbReference>
<evidence type="ECO:0000256" key="1">
    <source>
        <dbReference type="SAM" id="MobiDB-lite"/>
    </source>
</evidence>
<sequence>MASKRSQLLTNLALKDDRDLDNSKSDAESSPGPSIGTSDMKFMNDILSRGKLDALEVEKPTDKCLNWVLSQGTALSNPVVSKPPKPVPVRLVDYSPTTASSRVSTESRTPKKSIDTWTARKRQLFALSNCPKDSISSVAPTGLQACKVKQVLFKENLCPNKLAQSGNEIRLASLKDLLVNQGSVGDEPQVSQTSLTTKCSGKKKRQDSTGLVEHQRLPSPDLFSSDEESTGLVEHQRLPSPDLFSSNEETSNLVDDVVKTGPSATSSVNMEKENCVPSSTPRSLSNNPHISQPKLVRESEVKPIARLKQRPHLSPEQKTDSTLISPYQSLRMRLNNGKKGIVQERKNETITPSRGNKNISSNSKNSGNASKKSSKASKNIQAHHSEEELSEDTSDPSEKDSDNSYFITSNSSSSSDSNNNDCPPSEAAVNSPEANGAAEDGISDDDLFADNTPAAETKKARKARNKLLRNSGQEYISAKGKAIPSRVPKPILQCKRLKCADVITEEDAKTICSEYWAQGSYEKRRLYVASRVEDLPKKRCRTRVDNSGVERKMNCKYFLFVNKEKVQVCRATFLNVLSETDAFVRRVVATKTTSGTVHMDKRGRKKPKHQLPSLKKQEVLDDIASYPKYISHYCRKQTASKYLPSHLTLEAMHRNYKKKVEKPVSYWTYRRVFKTLNLKFKQPNKDTCAKCDSYVMKIKICADETEKEKLLKEKELHLRKAESAYSLKRESRKRFEIDESKRVLIFDLEQCLPTPYLKCSEVYYARQLYVFNMTIYDTTTKITTCYMWHEGEAGRGANEISSCLFKHCLDEIPENVKHLRLFSDSCTGQNRNSIVAAMFHALLQEKKTIDVVDHVFLVPGHTRLECDNKHSVIENAKKTVETINVPSEWYELVDIAGRTNLEKFPDGRFKVVQMKDSFYDFSALLLAQGPLVKRLQDEDGNAFHYLKTHWFCYKKNKPFIVSVKSSFSEDALFNTVNFLRNKNQAKSLQLKSHLKKLPGSVVIPKKKKEDLLKLLKFLSTEHHNFYKDLKTSEDIAEDLDPDLPSDSNYESDNE</sequence>
<feature type="region of interest" description="Disordered" evidence="1">
    <location>
        <begin position="1"/>
        <end position="41"/>
    </location>
</feature>
<keyword evidence="4" id="KW-1185">Reference proteome</keyword>
<proteinExistence type="predicted"/>
<feature type="compositionally biased region" description="Polar residues" evidence="1">
    <location>
        <begin position="1"/>
        <end position="10"/>
    </location>
</feature>
<feature type="region of interest" description="Disordered" evidence="1">
    <location>
        <begin position="184"/>
        <end position="449"/>
    </location>
</feature>
<comment type="caution">
    <text evidence="3">The sequence shown here is derived from an EMBL/GenBank/DDBJ whole genome shotgun (WGS) entry which is preliminary data.</text>
</comment>
<feature type="compositionally biased region" description="Low complexity" evidence="1">
    <location>
        <begin position="403"/>
        <end position="421"/>
    </location>
</feature>
<protein>
    <submittedName>
        <fullName evidence="3">Halomucin</fullName>
    </submittedName>
</protein>
<dbReference type="PANTHER" id="PTHR10773">
    <property type="entry name" value="DNA-DIRECTED RNA POLYMERASES I, II, AND III SUBUNIT RPABC2"/>
    <property type="match status" value="1"/>
</dbReference>
<dbReference type="PANTHER" id="PTHR10773:SF19">
    <property type="match status" value="1"/>
</dbReference>
<dbReference type="InterPro" id="IPR057191">
    <property type="entry name" value="DUF7869"/>
</dbReference>
<feature type="compositionally biased region" description="Polar residues" evidence="1">
    <location>
        <begin position="276"/>
        <end position="290"/>
    </location>
</feature>
<feature type="domain" description="DUF7869" evidence="2">
    <location>
        <begin position="793"/>
        <end position="882"/>
    </location>
</feature>
<organism evidence="3 4">
    <name type="scientific">Frankliniella fusca</name>
    <dbReference type="NCBI Taxonomy" id="407009"/>
    <lineage>
        <taxon>Eukaryota</taxon>
        <taxon>Metazoa</taxon>
        <taxon>Ecdysozoa</taxon>
        <taxon>Arthropoda</taxon>
        <taxon>Hexapoda</taxon>
        <taxon>Insecta</taxon>
        <taxon>Pterygota</taxon>
        <taxon>Neoptera</taxon>
        <taxon>Paraneoptera</taxon>
        <taxon>Thysanoptera</taxon>
        <taxon>Terebrantia</taxon>
        <taxon>Thripoidea</taxon>
        <taxon>Thripidae</taxon>
        <taxon>Frankliniella</taxon>
    </lineage>
</organism>
<name>A0AAE1GTN2_9NEOP</name>
<dbReference type="AlphaFoldDB" id="A0AAE1GTN2"/>